<organism evidence="2">
    <name type="scientific">Zeugodacus cucurbitae</name>
    <name type="common">Melon fruit fly</name>
    <name type="synonym">Bactrocera cucurbitae</name>
    <dbReference type="NCBI Taxonomy" id="28588"/>
    <lineage>
        <taxon>Eukaryota</taxon>
        <taxon>Metazoa</taxon>
        <taxon>Ecdysozoa</taxon>
        <taxon>Arthropoda</taxon>
        <taxon>Hexapoda</taxon>
        <taxon>Insecta</taxon>
        <taxon>Pterygota</taxon>
        <taxon>Neoptera</taxon>
        <taxon>Endopterygota</taxon>
        <taxon>Diptera</taxon>
        <taxon>Brachycera</taxon>
        <taxon>Muscomorpha</taxon>
        <taxon>Tephritoidea</taxon>
        <taxon>Tephritidae</taxon>
        <taxon>Zeugodacus</taxon>
        <taxon>Zeugodacus</taxon>
    </lineage>
</organism>
<feature type="chain" id="PRO_5001993891" evidence="1">
    <location>
        <begin position="23"/>
        <end position="143"/>
    </location>
</feature>
<protein>
    <submittedName>
        <fullName evidence="2">Threonine--tRNA ligase</fullName>
    </submittedName>
</protein>
<keyword evidence="1" id="KW-0732">Signal</keyword>
<evidence type="ECO:0000256" key="1">
    <source>
        <dbReference type="SAM" id="SignalP"/>
    </source>
</evidence>
<proteinExistence type="predicted"/>
<accession>A0A0A1WJF9</accession>
<dbReference type="InterPro" id="IPR031734">
    <property type="entry name" value="MBF2"/>
</dbReference>
<dbReference type="EMBL" id="GBXI01015103">
    <property type="protein sequence ID" value="JAC99188.1"/>
    <property type="molecule type" value="Transcribed_RNA"/>
</dbReference>
<evidence type="ECO:0000313" key="2">
    <source>
        <dbReference type="EMBL" id="JAC99188.1"/>
    </source>
</evidence>
<reference evidence="2" key="1">
    <citation type="submission" date="2014-11" db="EMBL/GenBank/DDBJ databases">
        <authorList>
            <person name="Geib S."/>
        </authorList>
    </citation>
    <scope>NUCLEOTIDE SEQUENCE</scope>
</reference>
<reference evidence="2" key="2">
    <citation type="journal article" date="2015" name="Gigascience">
        <title>Reconstructing a comprehensive transcriptome assembly of a white-pupal translocated strain of the pest fruit fly Bactrocera cucurbitae.</title>
        <authorList>
            <person name="Sim S.B."/>
            <person name="Calla B."/>
            <person name="Hall B."/>
            <person name="DeRego T."/>
            <person name="Geib S.M."/>
        </authorList>
    </citation>
    <scope>NUCLEOTIDE SEQUENCE</scope>
</reference>
<dbReference type="AlphaFoldDB" id="A0A0A1WJF9"/>
<feature type="signal peptide" evidence="1">
    <location>
        <begin position="1"/>
        <end position="22"/>
    </location>
</feature>
<gene>
    <name evidence="2" type="primary">thrS_1</name>
    <name evidence="2" type="ORF">g.15101</name>
</gene>
<keyword evidence="2" id="KW-0436">Ligase</keyword>
<name>A0A0A1WJF9_ZEUCU</name>
<sequence length="143" mass="15440">MSAAINFFIYTILAIVATALSASDREPLSTTTTTTVEHFTLGSTVDGAIPIYQFQETVTPNIDQSDIVVNIQYPQPNADTTDNDVVAEEVITKVSLYLEGDEGFTSQAYTISGGIGERSITLQVLVTNTESLRYIVIIDGLKA</sequence>
<dbReference type="GO" id="GO:0016874">
    <property type="term" value="F:ligase activity"/>
    <property type="evidence" value="ECO:0007669"/>
    <property type="project" value="UniProtKB-KW"/>
</dbReference>
<dbReference type="Pfam" id="PF15868">
    <property type="entry name" value="MBF2"/>
    <property type="match status" value="1"/>
</dbReference>